<dbReference type="CDD" id="cd14723">
    <property type="entry name" value="ZIP_Ppr1"/>
    <property type="match status" value="1"/>
</dbReference>
<name>A0A1B7YCW9_COLHI</name>
<dbReference type="SUPFAM" id="SSF57701">
    <property type="entry name" value="Zn2/Cys6 DNA-binding domain"/>
    <property type="match status" value="1"/>
</dbReference>
<dbReference type="PROSITE" id="PS00463">
    <property type="entry name" value="ZN2_CY6_FUNGAL_1"/>
    <property type="match status" value="1"/>
</dbReference>
<evidence type="ECO:0000313" key="10">
    <source>
        <dbReference type="EMBL" id="OBR09887.1"/>
    </source>
</evidence>
<keyword evidence="4" id="KW-0805">Transcription regulation</keyword>
<evidence type="ECO:0000256" key="1">
    <source>
        <dbReference type="ARBA" id="ARBA00004123"/>
    </source>
</evidence>
<dbReference type="SMART" id="SM00906">
    <property type="entry name" value="Fungal_trans"/>
    <property type="match status" value="1"/>
</dbReference>
<keyword evidence="2" id="KW-0479">Metal-binding</keyword>
<dbReference type="Pfam" id="PF00172">
    <property type="entry name" value="Zn_clus"/>
    <property type="match status" value="1"/>
</dbReference>
<dbReference type="GeneID" id="28864661"/>
<evidence type="ECO:0000256" key="6">
    <source>
        <dbReference type="ARBA" id="ARBA00023163"/>
    </source>
</evidence>
<dbReference type="GO" id="GO:0043565">
    <property type="term" value="F:sequence-specific DNA binding"/>
    <property type="evidence" value="ECO:0007669"/>
    <property type="project" value="TreeGrafter"/>
</dbReference>
<evidence type="ECO:0000256" key="2">
    <source>
        <dbReference type="ARBA" id="ARBA00022723"/>
    </source>
</evidence>
<dbReference type="RefSeq" id="XP_018158404.1">
    <property type="nucleotide sequence ID" value="XM_018300554.1"/>
</dbReference>
<dbReference type="SMART" id="SM00066">
    <property type="entry name" value="GAL4"/>
    <property type="match status" value="1"/>
</dbReference>
<reference evidence="11" key="1">
    <citation type="journal article" date="2017" name="BMC Genomics">
        <title>Gapless genome assembly of Colletotrichum higginsianum reveals chromosome structure and association of transposable elements with secondary metabolite gene clusters.</title>
        <authorList>
            <person name="Dallery J.-F."/>
            <person name="Lapalu N."/>
            <person name="Zampounis A."/>
            <person name="Pigne S."/>
            <person name="Luyten I."/>
            <person name="Amselem J."/>
            <person name="Wittenberg A.H.J."/>
            <person name="Zhou S."/>
            <person name="de Queiroz M.V."/>
            <person name="Robin G.P."/>
            <person name="Auger A."/>
            <person name="Hainaut M."/>
            <person name="Henrissat B."/>
            <person name="Kim K.-T."/>
            <person name="Lee Y.-H."/>
            <person name="Lespinet O."/>
            <person name="Schwartz D.C."/>
            <person name="Thon M.R."/>
            <person name="O'Connell R.J."/>
        </authorList>
    </citation>
    <scope>NUCLEOTIDE SEQUENCE [LARGE SCALE GENOMIC DNA]</scope>
    <source>
        <strain evidence="11">IMI 349063</strain>
    </source>
</reference>
<keyword evidence="3" id="KW-0862">Zinc</keyword>
<dbReference type="Proteomes" id="UP000092177">
    <property type="component" value="Chromosome 4"/>
</dbReference>
<evidence type="ECO:0000256" key="8">
    <source>
        <dbReference type="SAM" id="MobiDB-lite"/>
    </source>
</evidence>
<protein>
    <submittedName>
        <fullName evidence="10">Fungal specific transcription factor domain containing protein</fullName>
    </submittedName>
</protein>
<dbReference type="GO" id="GO:0006351">
    <property type="term" value="P:DNA-templated transcription"/>
    <property type="evidence" value="ECO:0007669"/>
    <property type="project" value="InterPro"/>
</dbReference>
<keyword evidence="6" id="KW-0804">Transcription</keyword>
<dbReference type="GO" id="GO:0005634">
    <property type="term" value="C:nucleus"/>
    <property type="evidence" value="ECO:0007669"/>
    <property type="project" value="UniProtKB-SubCell"/>
</dbReference>
<dbReference type="AlphaFoldDB" id="A0A1B7YCW9"/>
<dbReference type="CDD" id="cd12148">
    <property type="entry name" value="fungal_TF_MHR"/>
    <property type="match status" value="1"/>
</dbReference>
<dbReference type="PANTHER" id="PTHR47782:SF12">
    <property type="entry name" value="ZN(II)2CYS6 TRANSCRIPTION FACTOR (EUROFUNG)"/>
    <property type="match status" value="1"/>
</dbReference>
<comment type="subcellular location">
    <subcellularLocation>
        <location evidence="1">Nucleus</location>
    </subcellularLocation>
</comment>
<evidence type="ECO:0000256" key="3">
    <source>
        <dbReference type="ARBA" id="ARBA00022833"/>
    </source>
</evidence>
<feature type="region of interest" description="Disordered" evidence="8">
    <location>
        <begin position="143"/>
        <end position="163"/>
    </location>
</feature>
<dbReference type="EMBL" id="LTAN01000004">
    <property type="protein sequence ID" value="OBR09887.1"/>
    <property type="molecule type" value="Genomic_DNA"/>
</dbReference>
<accession>A0A1B7YCW9</accession>
<dbReference type="OrthoDB" id="189997at2759"/>
<dbReference type="Pfam" id="PF04082">
    <property type="entry name" value="Fungal_trans"/>
    <property type="match status" value="1"/>
</dbReference>
<evidence type="ECO:0000256" key="4">
    <source>
        <dbReference type="ARBA" id="ARBA00023015"/>
    </source>
</evidence>
<dbReference type="InterPro" id="IPR052202">
    <property type="entry name" value="Yeast_MetPath_Reg"/>
</dbReference>
<dbReference type="PROSITE" id="PS50048">
    <property type="entry name" value="ZN2_CY6_FUNGAL_2"/>
    <property type="match status" value="1"/>
</dbReference>
<dbReference type="GO" id="GO:0045944">
    <property type="term" value="P:positive regulation of transcription by RNA polymerase II"/>
    <property type="evidence" value="ECO:0007669"/>
    <property type="project" value="TreeGrafter"/>
</dbReference>
<evidence type="ECO:0000259" key="9">
    <source>
        <dbReference type="PROSITE" id="PS50048"/>
    </source>
</evidence>
<evidence type="ECO:0000256" key="7">
    <source>
        <dbReference type="ARBA" id="ARBA00023242"/>
    </source>
</evidence>
<feature type="domain" description="Zn(2)-C6 fungal-type" evidence="9">
    <location>
        <begin position="20"/>
        <end position="50"/>
    </location>
</feature>
<gene>
    <name evidence="10" type="ORF">CH63R_05579</name>
</gene>
<dbReference type="Gene3D" id="4.10.240.10">
    <property type="entry name" value="Zn(2)-C6 fungal-type DNA-binding domain"/>
    <property type="match status" value="1"/>
</dbReference>
<dbReference type="PANTHER" id="PTHR47782">
    <property type="entry name" value="ZN(II)2CYS6 TRANSCRIPTION FACTOR (EUROFUNG)-RELATED"/>
    <property type="match status" value="1"/>
</dbReference>
<dbReference type="GO" id="GO:0008270">
    <property type="term" value="F:zinc ion binding"/>
    <property type="evidence" value="ECO:0007669"/>
    <property type="project" value="InterPro"/>
</dbReference>
<organism evidence="10 11">
    <name type="scientific">Colletotrichum higginsianum (strain IMI 349063)</name>
    <name type="common">Crucifer anthracnose fungus</name>
    <dbReference type="NCBI Taxonomy" id="759273"/>
    <lineage>
        <taxon>Eukaryota</taxon>
        <taxon>Fungi</taxon>
        <taxon>Dikarya</taxon>
        <taxon>Ascomycota</taxon>
        <taxon>Pezizomycotina</taxon>
        <taxon>Sordariomycetes</taxon>
        <taxon>Hypocreomycetidae</taxon>
        <taxon>Glomerellales</taxon>
        <taxon>Glomerellaceae</taxon>
        <taxon>Colletotrichum</taxon>
        <taxon>Colletotrichum destructivum species complex</taxon>
    </lineage>
</organism>
<dbReference type="InterPro" id="IPR007219">
    <property type="entry name" value="XnlR_reg_dom"/>
</dbReference>
<keyword evidence="11" id="KW-1185">Reference proteome</keyword>
<dbReference type="KEGG" id="chig:CH63R_05579"/>
<comment type="caution">
    <text evidence="10">The sequence shown here is derived from an EMBL/GenBank/DDBJ whole genome shotgun (WGS) entry which is preliminary data.</text>
</comment>
<sequence length="630" mass="69277">MASREHESRRSNVRRTNVTACTRCRSRKQRCDQNIPACSNCKRAGVPCVSTDIDGQVAPRSYIKSLEDRVAYLETQLASREAVNLESASADFAPSPLGWNCSSRDPIEQVVYQSLEGGVFFNSVATPNGQSLLRSLLAEPLRSVSQTPKQSDHRSLLDELPGETRAALPSRDAAGRLIEAYFEHCEFFSPILPSKDDFLAAAALLYDDDDDDDDGPIPQNNNTNNTARATLARFRTYTVFATAVLLLNRTDPAFPVSRAEGYFATATRLIALHPAVICTGDLHHLCNLLLVAQHCCFASNLSGAWHFLGLASRLAIELGLHDERRPSTAKPGPEQLDQRRWLFWALYTMERNLCVILGRPFSIPDEAIHTPLPDLAEGDSDSGGGGGGSRALALHLIKHRRLESEIYVTLNQSLPQNGAAVDLFAWREDMRRRVTEWLGSAPAPTAPSTQLAPSDIFESIMHHHMVLLYYPSACFPDPSADEIRLLARSAAACVANYRHAFRGGQLRFFWRTTHNLFRSGVAVAYCVHLLRAAPGRCPDLDRGDMVASVNLCMSVLWAMVERYPPGAVYRDAFESLANSVLRSADDGGGDTGRIQEPGTSSLAYDPSMLASIDLPQTSLDALYWGFGNLA</sequence>
<keyword evidence="5" id="KW-0238">DNA-binding</keyword>
<evidence type="ECO:0000313" key="11">
    <source>
        <dbReference type="Proteomes" id="UP000092177"/>
    </source>
</evidence>
<dbReference type="CDD" id="cd00067">
    <property type="entry name" value="GAL4"/>
    <property type="match status" value="1"/>
</dbReference>
<dbReference type="InterPro" id="IPR036864">
    <property type="entry name" value="Zn2-C6_fun-type_DNA-bd_sf"/>
</dbReference>
<proteinExistence type="predicted"/>
<dbReference type="InterPro" id="IPR001138">
    <property type="entry name" value="Zn2Cys6_DnaBD"/>
</dbReference>
<dbReference type="GO" id="GO:0000981">
    <property type="term" value="F:DNA-binding transcription factor activity, RNA polymerase II-specific"/>
    <property type="evidence" value="ECO:0007669"/>
    <property type="project" value="InterPro"/>
</dbReference>
<keyword evidence="7" id="KW-0539">Nucleus</keyword>
<evidence type="ECO:0000256" key="5">
    <source>
        <dbReference type="ARBA" id="ARBA00023125"/>
    </source>
</evidence>
<dbReference type="VEuPathDB" id="FungiDB:CH63R_05579"/>